<keyword evidence="11" id="KW-0175">Coiled coil</keyword>
<evidence type="ECO:0000256" key="9">
    <source>
        <dbReference type="ARBA" id="ARBA00023242"/>
    </source>
</evidence>
<organism evidence="14 15">
    <name type="scientific">Synchytrium endobioticum</name>
    <dbReference type="NCBI Taxonomy" id="286115"/>
    <lineage>
        <taxon>Eukaryota</taxon>
        <taxon>Fungi</taxon>
        <taxon>Fungi incertae sedis</taxon>
        <taxon>Chytridiomycota</taxon>
        <taxon>Chytridiomycota incertae sedis</taxon>
        <taxon>Chytridiomycetes</taxon>
        <taxon>Synchytriales</taxon>
        <taxon>Synchytriaceae</taxon>
        <taxon>Synchytrium</taxon>
    </lineage>
</organism>
<dbReference type="FunFam" id="3.40.850.10:FF:000101">
    <property type="entry name" value="Slow myosin heavy chain 2"/>
    <property type="match status" value="1"/>
</dbReference>
<keyword evidence="7 10" id="KW-0505">Motor protein</keyword>
<evidence type="ECO:0000256" key="3">
    <source>
        <dbReference type="ARBA" id="ARBA00022741"/>
    </source>
</evidence>
<reference evidence="14 15" key="1">
    <citation type="journal article" date="2019" name="Sci. Rep.">
        <title>Comparative genomics of chytrid fungi reveal insights into the obligate biotrophic and pathogenic lifestyle of Synchytrium endobioticum.</title>
        <authorList>
            <person name="van de Vossenberg B.T.L.H."/>
            <person name="Warris S."/>
            <person name="Nguyen H.D.T."/>
            <person name="van Gent-Pelzer M.P.E."/>
            <person name="Joly D.L."/>
            <person name="van de Geest H.C."/>
            <person name="Bonants P.J.M."/>
            <person name="Smith D.S."/>
            <person name="Levesque C.A."/>
            <person name="van der Lee T.A.J."/>
        </authorList>
    </citation>
    <scope>NUCLEOTIDE SEQUENCE [LARGE SCALE GENOMIC DNA]</scope>
    <source>
        <strain evidence="14 15">LEV6574</strain>
    </source>
</reference>
<protein>
    <recommendedName>
        <fullName evidence="13">Myosin motor domain-containing protein</fullName>
    </recommendedName>
</protein>
<dbReference type="EMBL" id="QEAM01000152">
    <property type="protein sequence ID" value="TPX45159.1"/>
    <property type="molecule type" value="Genomic_DNA"/>
</dbReference>
<evidence type="ECO:0000313" key="14">
    <source>
        <dbReference type="EMBL" id="TPX45159.1"/>
    </source>
</evidence>
<dbReference type="GO" id="GO:0006897">
    <property type="term" value="P:endocytosis"/>
    <property type="evidence" value="ECO:0007669"/>
    <property type="project" value="TreeGrafter"/>
</dbReference>
<feature type="region of interest" description="Disordered" evidence="12">
    <location>
        <begin position="658"/>
        <end position="694"/>
    </location>
</feature>
<evidence type="ECO:0000256" key="6">
    <source>
        <dbReference type="ARBA" id="ARBA00023123"/>
    </source>
</evidence>
<dbReference type="AlphaFoldDB" id="A0A507D127"/>
<feature type="coiled-coil region" evidence="11">
    <location>
        <begin position="227"/>
        <end position="265"/>
    </location>
</feature>
<feature type="domain" description="Myosin motor" evidence="13">
    <location>
        <begin position="12"/>
        <end position="143"/>
    </location>
</feature>
<dbReference type="Pfam" id="PF00063">
    <property type="entry name" value="Myosin_head"/>
    <property type="match status" value="1"/>
</dbReference>
<feature type="region of interest" description="Disordered" evidence="12">
    <location>
        <begin position="543"/>
        <end position="637"/>
    </location>
</feature>
<feature type="region of interest" description="Disordered" evidence="12">
    <location>
        <begin position="775"/>
        <end position="825"/>
    </location>
</feature>
<dbReference type="GO" id="GO:0005737">
    <property type="term" value="C:cytoplasm"/>
    <property type="evidence" value="ECO:0007669"/>
    <property type="project" value="TreeGrafter"/>
</dbReference>
<dbReference type="PANTHER" id="PTHR13140:SF729">
    <property type="entry name" value="UNCONVENTIONAL MYOSIN-IE"/>
    <property type="match status" value="1"/>
</dbReference>
<dbReference type="GO" id="GO:0016459">
    <property type="term" value="C:myosin complex"/>
    <property type="evidence" value="ECO:0007669"/>
    <property type="project" value="UniProtKB-KW"/>
</dbReference>
<evidence type="ECO:0000256" key="2">
    <source>
        <dbReference type="ARBA" id="ARBA00008314"/>
    </source>
</evidence>
<evidence type="ECO:0000256" key="8">
    <source>
        <dbReference type="ARBA" id="ARBA00023203"/>
    </source>
</evidence>
<feature type="compositionally biased region" description="Acidic residues" evidence="12">
    <location>
        <begin position="662"/>
        <end position="679"/>
    </location>
</feature>
<dbReference type="InterPro" id="IPR027417">
    <property type="entry name" value="P-loop_NTPase"/>
</dbReference>
<keyword evidence="6 10" id="KW-0518">Myosin</keyword>
<dbReference type="InterPro" id="IPR001609">
    <property type="entry name" value="Myosin_head_motor_dom-like"/>
</dbReference>
<dbReference type="GO" id="GO:0000146">
    <property type="term" value="F:microfilament motor activity"/>
    <property type="evidence" value="ECO:0007669"/>
    <property type="project" value="TreeGrafter"/>
</dbReference>
<evidence type="ECO:0000256" key="12">
    <source>
        <dbReference type="SAM" id="MobiDB-lite"/>
    </source>
</evidence>
<evidence type="ECO:0000256" key="4">
    <source>
        <dbReference type="ARBA" id="ARBA00022763"/>
    </source>
</evidence>
<feature type="binding site" evidence="10">
    <location>
        <begin position="105"/>
        <end position="112"/>
    </location>
    <ligand>
        <name>ATP</name>
        <dbReference type="ChEBI" id="CHEBI:30616"/>
    </ligand>
</feature>
<feature type="region of interest" description="Disordered" evidence="12">
    <location>
        <begin position="909"/>
        <end position="940"/>
    </location>
</feature>
<dbReference type="Gene3D" id="3.40.850.10">
    <property type="entry name" value="Kinesin motor domain"/>
    <property type="match status" value="1"/>
</dbReference>
<dbReference type="PANTHER" id="PTHR13140">
    <property type="entry name" value="MYOSIN"/>
    <property type="match status" value="1"/>
</dbReference>
<dbReference type="PRINTS" id="PR00193">
    <property type="entry name" value="MYOSINHEAVY"/>
</dbReference>
<evidence type="ECO:0000256" key="11">
    <source>
        <dbReference type="SAM" id="Coils"/>
    </source>
</evidence>
<keyword evidence="3 10" id="KW-0547">Nucleotide-binding</keyword>
<feature type="compositionally biased region" description="Basic and acidic residues" evidence="12">
    <location>
        <begin position="602"/>
        <end position="617"/>
    </location>
</feature>
<dbReference type="OrthoDB" id="6108017at2759"/>
<name>A0A507D127_9FUNG</name>
<comment type="similarity">
    <text evidence="2 10">Belongs to the TRAFAC class myosin-kinesin ATPase superfamily. Myosin family.</text>
</comment>
<evidence type="ECO:0000256" key="5">
    <source>
        <dbReference type="ARBA" id="ARBA00022840"/>
    </source>
</evidence>
<keyword evidence="4" id="KW-0227">DNA damage</keyword>
<feature type="compositionally biased region" description="Polar residues" evidence="12">
    <location>
        <begin position="797"/>
        <end position="810"/>
    </location>
</feature>
<feature type="compositionally biased region" description="Pro residues" evidence="12">
    <location>
        <begin position="381"/>
        <end position="390"/>
    </location>
</feature>
<evidence type="ECO:0000313" key="15">
    <source>
        <dbReference type="Proteomes" id="UP000320475"/>
    </source>
</evidence>
<dbReference type="VEuPathDB" id="FungiDB:SeMB42_g07376"/>
<comment type="subcellular location">
    <subcellularLocation>
        <location evidence="1">Nucleus</location>
    </subcellularLocation>
</comment>
<accession>A0A507D127</accession>
<comment type="caution">
    <text evidence="10">Lacks conserved residue(s) required for the propagation of feature annotation.</text>
</comment>
<dbReference type="Proteomes" id="UP000320475">
    <property type="component" value="Unassembled WGS sequence"/>
</dbReference>
<evidence type="ECO:0000256" key="1">
    <source>
        <dbReference type="ARBA" id="ARBA00004123"/>
    </source>
</evidence>
<dbReference type="GO" id="GO:0051015">
    <property type="term" value="F:actin filament binding"/>
    <property type="evidence" value="ECO:0007669"/>
    <property type="project" value="TreeGrafter"/>
</dbReference>
<proteinExistence type="inferred from homology"/>
<dbReference type="PROSITE" id="PS51456">
    <property type="entry name" value="MYOSIN_MOTOR"/>
    <property type="match status" value="1"/>
</dbReference>
<sequence>MSVWTAKKDGANGVEDMVLLSKVTDDQIVENLRKRSNADLMFTYIGPVLVAVNPYKKLPYFSENEIETYRGANAYEHMPHIWAVADKMFQNMIGEAENQCVIISGESGAGKTECAKLIMNYIAAVSGGGNTVVEQIKKVILESRQRETANDGVLESSATDKARLQSRDSFRPNIMDTHGISHDENMDNPPRINKNEKEHQLIHSCRASLTDLVAFYQIELTREHRELVTAKEHIDILTKILRDAEEKHTEERDAWDQEKRELMETVTALRQTQLGVQADPPRDKKQLWKQVNSIRMTPSNRDTHWKLKFANLDRDMRSVMAENARLRSIMSPLVHDNVFGNDDEKAILGAKRALEIASSQESQPSKRRSVDEAEGGSTPPSLGPPPPPPNFELARTNTLLDKPALPLKALKLQRKPILREDDDDDDLDDQLVFNGKEVKNSDVPHVSAALKTSRPNGPLAVMSANRLVRSNPYVNEFASPAGSHNQEDESTAEPAIPPRFSMVNSGIKSSLNPLAKSAVPVIVMASTARKPSNVALRARLAAADSPDVVVETPMPPARIRKQPTDAISVHSTPPEAKSCANVKNRENAKNQRSTSSGGAATRNRDDDKQSRILRETSSKSGNGTIPASPKKPQHPEMEWGQDMEDALKRMDRSKSIEIVELDKDDDQAELETVADDDDTDRGSDGESDSHKHIHASPYRDEYTYDARIVRVEDTFVDCVPFHGHAGEGTLDLVENTLMDDTAVLIEELRRDAHQHSLCPIVPEDTNRTVVSIDNHRSKDKELPPSTAFSRVKVSAGRNRNQNSSTNQMYSPRNRKSNKGVADAAGKPLEHGEYAFQEVVRKKEARGQMHAFDCECCKDYYEITKNIPRVATDGRAVDAIAHNSRHRSIYPPNPPTPPFLFDAEFPSSQEAKAQNKFSKRQASEWRGHLQDLNAMKQNPLK</sequence>
<comment type="caution">
    <text evidence="14">The sequence shown here is derived from an EMBL/GenBank/DDBJ whole genome shotgun (WGS) entry which is preliminary data.</text>
</comment>
<dbReference type="VEuPathDB" id="FungiDB:SeMB42_g02350"/>
<dbReference type="SMART" id="SM00242">
    <property type="entry name" value="MYSc"/>
    <property type="match status" value="1"/>
</dbReference>
<dbReference type="GO" id="GO:0007015">
    <property type="term" value="P:actin filament organization"/>
    <property type="evidence" value="ECO:0007669"/>
    <property type="project" value="TreeGrafter"/>
</dbReference>
<dbReference type="GO" id="GO:0005524">
    <property type="term" value="F:ATP binding"/>
    <property type="evidence" value="ECO:0007669"/>
    <property type="project" value="UniProtKB-UniRule"/>
</dbReference>
<dbReference type="Pfam" id="PF08573">
    <property type="entry name" value="SAE2"/>
    <property type="match status" value="1"/>
</dbReference>
<dbReference type="GO" id="GO:0005634">
    <property type="term" value="C:nucleus"/>
    <property type="evidence" value="ECO:0007669"/>
    <property type="project" value="UniProtKB-SubCell"/>
</dbReference>
<dbReference type="SUPFAM" id="SSF52540">
    <property type="entry name" value="P-loop containing nucleoside triphosphate hydrolases"/>
    <property type="match status" value="1"/>
</dbReference>
<dbReference type="InterPro" id="IPR036961">
    <property type="entry name" value="Kinesin_motor_dom_sf"/>
</dbReference>
<feature type="region of interest" description="Disordered" evidence="12">
    <location>
        <begin position="355"/>
        <end position="394"/>
    </location>
</feature>
<gene>
    <name evidence="14" type="ORF">SeLEV6574_g04037</name>
</gene>
<evidence type="ECO:0000259" key="13">
    <source>
        <dbReference type="PROSITE" id="PS51456"/>
    </source>
</evidence>
<evidence type="ECO:0000256" key="7">
    <source>
        <dbReference type="ARBA" id="ARBA00023175"/>
    </source>
</evidence>
<dbReference type="GO" id="GO:0005886">
    <property type="term" value="C:plasma membrane"/>
    <property type="evidence" value="ECO:0007669"/>
    <property type="project" value="TreeGrafter"/>
</dbReference>
<keyword evidence="5 10" id="KW-0067">ATP-binding</keyword>
<evidence type="ECO:0000256" key="10">
    <source>
        <dbReference type="PROSITE-ProRule" id="PRU00782"/>
    </source>
</evidence>
<dbReference type="InterPro" id="IPR013882">
    <property type="entry name" value="Ctp1_C"/>
</dbReference>
<keyword evidence="8 10" id="KW-0009">Actin-binding</keyword>
<feature type="compositionally biased region" description="Basic and acidic residues" evidence="12">
    <location>
        <begin position="680"/>
        <end position="690"/>
    </location>
</feature>
<dbReference type="GO" id="GO:0006281">
    <property type="term" value="P:DNA repair"/>
    <property type="evidence" value="ECO:0007669"/>
    <property type="project" value="InterPro"/>
</dbReference>
<keyword evidence="9" id="KW-0539">Nucleus</keyword>